<dbReference type="InterPro" id="IPR020846">
    <property type="entry name" value="MFS_dom"/>
</dbReference>
<feature type="transmembrane region" description="Helical" evidence="6">
    <location>
        <begin position="137"/>
        <end position="156"/>
    </location>
</feature>
<evidence type="ECO:0000256" key="5">
    <source>
        <dbReference type="ARBA" id="ARBA00023136"/>
    </source>
</evidence>
<feature type="domain" description="Major facilitator superfamily (MFS) profile" evidence="7">
    <location>
        <begin position="1"/>
        <end position="416"/>
    </location>
</feature>
<feature type="transmembrane region" description="Helical" evidence="6">
    <location>
        <begin position="239"/>
        <end position="261"/>
    </location>
</feature>
<dbReference type="PANTHER" id="PTHR11360:SF290">
    <property type="entry name" value="MONOCARBOXYLATE MFS PERMEASE"/>
    <property type="match status" value="1"/>
</dbReference>
<keyword evidence="4 6" id="KW-1133">Transmembrane helix</keyword>
<evidence type="ECO:0000256" key="6">
    <source>
        <dbReference type="SAM" id="Phobius"/>
    </source>
</evidence>
<keyword evidence="3 6" id="KW-0812">Transmembrane</keyword>
<dbReference type="SUPFAM" id="SSF103473">
    <property type="entry name" value="MFS general substrate transporter"/>
    <property type="match status" value="1"/>
</dbReference>
<dbReference type="InterPro" id="IPR011701">
    <property type="entry name" value="MFS"/>
</dbReference>
<dbReference type="InterPro" id="IPR036259">
    <property type="entry name" value="MFS_trans_sf"/>
</dbReference>
<feature type="transmembrane region" description="Helical" evidence="6">
    <location>
        <begin position="80"/>
        <end position="98"/>
    </location>
</feature>
<feature type="transmembrane region" description="Helical" evidence="6">
    <location>
        <begin position="48"/>
        <end position="68"/>
    </location>
</feature>
<evidence type="ECO:0000256" key="3">
    <source>
        <dbReference type="ARBA" id="ARBA00022692"/>
    </source>
</evidence>
<proteinExistence type="predicted"/>
<keyword evidence="2" id="KW-0813">Transport</keyword>
<feature type="transmembrane region" description="Helical" evidence="6">
    <location>
        <begin position="12"/>
        <end position="36"/>
    </location>
</feature>
<evidence type="ECO:0000313" key="9">
    <source>
        <dbReference type="Proteomes" id="UP000095003"/>
    </source>
</evidence>
<dbReference type="Gene3D" id="1.20.1250.20">
    <property type="entry name" value="MFS general substrate transporter like domains"/>
    <property type="match status" value="2"/>
</dbReference>
<comment type="subcellular location">
    <subcellularLocation>
        <location evidence="1">Cell membrane</location>
        <topology evidence="1">Multi-pass membrane protein</topology>
    </subcellularLocation>
</comment>
<feature type="transmembrane region" description="Helical" evidence="6">
    <location>
        <begin position="327"/>
        <end position="349"/>
    </location>
</feature>
<feature type="transmembrane region" description="Helical" evidence="6">
    <location>
        <begin position="168"/>
        <end position="189"/>
    </location>
</feature>
<feature type="transmembrane region" description="Helical" evidence="6">
    <location>
        <begin position="361"/>
        <end position="384"/>
    </location>
</feature>
<organism evidence="8 9">
    <name type="scientific">Eisenbergiella tayi</name>
    <dbReference type="NCBI Taxonomy" id="1432052"/>
    <lineage>
        <taxon>Bacteria</taxon>
        <taxon>Bacillati</taxon>
        <taxon>Bacillota</taxon>
        <taxon>Clostridia</taxon>
        <taxon>Lachnospirales</taxon>
        <taxon>Lachnospiraceae</taxon>
        <taxon>Eisenbergiella</taxon>
    </lineage>
</organism>
<sequence length="420" mass="46238">MNEQKKLFYGWYILAVSVLVMALCYAPVVSCASLFVTPITEEFGFARSAFTITKTIASLVGMAVAPFFGKIMAKKHMHAVWVGSLLGVTAVFTRMSFASTLPQFYIISFIQGLFTTSAAMLPVNIVLTNWFRKKRGFIVSIAMAGSGIGGTVLSRLMGTMIVEHGWRYTYRFLALLILCILVPAVGLVIRRTPVEKGLKPYGEEMDDTLKTERERQNAGKRMEKEWNASLKELRSLPVFWAYVFGIALIAFTSAVIIHIPSAVVDAGYTMEKAASISSLYLLIAVPGKMILGYIFDRLGVRAGILFGGAVFLLSMLSLLVIQQPPVLYLMAVFFGFGACLSTVSPSIIASRTFGTKNYPEIFGVTTMLVNGGYAIGVPIIGLFYDMTGSYYPAWIVMGMLAVLMTVSLLYSYQKSREYVK</sequence>
<gene>
    <name evidence="8" type="primary">mdtG_1</name>
    <name evidence="8" type="ORF">BEH84_02020</name>
</gene>
<dbReference type="EMBL" id="MCGI01000002">
    <property type="protein sequence ID" value="ODM11411.1"/>
    <property type="molecule type" value="Genomic_DNA"/>
</dbReference>
<evidence type="ECO:0000259" key="7">
    <source>
        <dbReference type="PROSITE" id="PS50850"/>
    </source>
</evidence>
<evidence type="ECO:0000256" key="1">
    <source>
        <dbReference type="ARBA" id="ARBA00004651"/>
    </source>
</evidence>
<dbReference type="PANTHER" id="PTHR11360">
    <property type="entry name" value="MONOCARBOXYLATE TRANSPORTER"/>
    <property type="match status" value="1"/>
</dbReference>
<evidence type="ECO:0000256" key="4">
    <source>
        <dbReference type="ARBA" id="ARBA00022989"/>
    </source>
</evidence>
<feature type="transmembrane region" description="Helical" evidence="6">
    <location>
        <begin position="302"/>
        <end position="321"/>
    </location>
</feature>
<dbReference type="GO" id="GO:0022857">
    <property type="term" value="F:transmembrane transporter activity"/>
    <property type="evidence" value="ECO:0007669"/>
    <property type="project" value="InterPro"/>
</dbReference>
<dbReference type="PROSITE" id="PS50850">
    <property type="entry name" value="MFS"/>
    <property type="match status" value="1"/>
</dbReference>
<feature type="transmembrane region" description="Helical" evidence="6">
    <location>
        <begin position="273"/>
        <end position="295"/>
    </location>
</feature>
<dbReference type="Proteomes" id="UP000095003">
    <property type="component" value="Unassembled WGS sequence"/>
</dbReference>
<evidence type="ECO:0000256" key="2">
    <source>
        <dbReference type="ARBA" id="ARBA00022448"/>
    </source>
</evidence>
<accession>A0A1E3ASC7</accession>
<dbReference type="InterPro" id="IPR050327">
    <property type="entry name" value="Proton-linked_MCT"/>
</dbReference>
<name>A0A1E3ASC7_9FIRM</name>
<keyword evidence="5 6" id="KW-0472">Membrane</keyword>
<dbReference type="Pfam" id="PF07690">
    <property type="entry name" value="MFS_1"/>
    <property type="match status" value="2"/>
</dbReference>
<evidence type="ECO:0000313" key="8">
    <source>
        <dbReference type="EMBL" id="ODM11411.1"/>
    </source>
</evidence>
<reference evidence="8 9" key="1">
    <citation type="submission" date="2016-07" db="EMBL/GenBank/DDBJ databases">
        <title>Characterization of isolates of Eisenbergiella tayi derived from blood cultures, using whole genome sequencing.</title>
        <authorList>
            <person name="Burdz T."/>
            <person name="Wiebe D."/>
            <person name="Huynh C."/>
            <person name="Bernard K."/>
        </authorList>
    </citation>
    <scope>NUCLEOTIDE SEQUENCE [LARGE SCALE GENOMIC DNA]</scope>
    <source>
        <strain evidence="8 9">NML 120489</strain>
    </source>
</reference>
<feature type="transmembrane region" description="Helical" evidence="6">
    <location>
        <begin position="104"/>
        <end position="125"/>
    </location>
</feature>
<feature type="transmembrane region" description="Helical" evidence="6">
    <location>
        <begin position="390"/>
        <end position="412"/>
    </location>
</feature>
<comment type="caution">
    <text evidence="8">The sequence shown here is derived from an EMBL/GenBank/DDBJ whole genome shotgun (WGS) entry which is preliminary data.</text>
</comment>
<dbReference type="GO" id="GO:0005886">
    <property type="term" value="C:plasma membrane"/>
    <property type="evidence" value="ECO:0007669"/>
    <property type="project" value="UniProtKB-SubCell"/>
</dbReference>
<protein>
    <submittedName>
        <fullName evidence="8">Multidrug resistance protein MdtG</fullName>
    </submittedName>
</protein>
<dbReference type="AlphaFoldDB" id="A0A1E3ASC7"/>